<reference evidence="1" key="1">
    <citation type="submission" date="2022-04" db="EMBL/GenBank/DDBJ databases">
        <title>Jade perch genome.</title>
        <authorList>
            <person name="Chao B."/>
        </authorList>
    </citation>
    <scope>NUCLEOTIDE SEQUENCE</scope>
    <source>
        <strain evidence="1">CB-2022</strain>
    </source>
</reference>
<name>A0ACB8VGK4_9TELE</name>
<feature type="non-terminal residue" evidence="1">
    <location>
        <position position="1"/>
    </location>
</feature>
<dbReference type="EMBL" id="CM041552">
    <property type="protein sequence ID" value="KAI3354708.1"/>
    <property type="molecule type" value="Genomic_DNA"/>
</dbReference>
<proteinExistence type="predicted"/>
<gene>
    <name evidence="1" type="ORF">L3Q82_019203</name>
</gene>
<dbReference type="Proteomes" id="UP000831701">
    <property type="component" value="Chromosome 22"/>
</dbReference>
<protein>
    <submittedName>
        <fullName evidence="1">Uncharacterized protein</fullName>
    </submittedName>
</protein>
<accession>A0ACB8VGK4</accession>
<sequence length="222" mass="25432">LCNLLKESPIIQYDREKLLHIRLVVEKTFSSPPPPAYNGESPWWSLHVVEPEQQRRRWKRGSRAGVLVRLRKHENRPPLLSILLANVQFLNNKLDELRSRMAFQRDIKNCNVLVFTETWLDPTIPDSPFTDRTGLYIQGRAREEASASWLLDLTGIPGRALKVCADQLADVFADILNMSLPQSVVPTCFKETIIVPIPKKTKILSLNDYRPVALTSTIMKCF</sequence>
<evidence type="ECO:0000313" key="2">
    <source>
        <dbReference type="Proteomes" id="UP000831701"/>
    </source>
</evidence>
<evidence type="ECO:0000313" key="1">
    <source>
        <dbReference type="EMBL" id="KAI3354708.1"/>
    </source>
</evidence>
<comment type="caution">
    <text evidence="1">The sequence shown here is derived from an EMBL/GenBank/DDBJ whole genome shotgun (WGS) entry which is preliminary data.</text>
</comment>
<organism evidence="1 2">
    <name type="scientific">Scortum barcoo</name>
    <name type="common">barcoo grunter</name>
    <dbReference type="NCBI Taxonomy" id="214431"/>
    <lineage>
        <taxon>Eukaryota</taxon>
        <taxon>Metazoa</taxon>
        <taxon>Chordata</taxon>
        <taxon>Craniata</taxon>
        <taxon>Vertebrata</taxon>
        <taxon>Euteleostomi</taxon>
        <taxon>Actinopterygii</taxon>
        <taxon>Neopterygii</taxon>
        <taxon>Teleostei</taxon>
        <taxon>Neoteleostei</taxon>
        <taxon>Acanthomorphata</taxon>
        <taxon>Eupercaria</taxon>
        <taxon>Centrarchiformes</taxon>
        <taxon>Terapontoidei</taxon>
        <taxon>Terapontidae</taxon>
        <taxon>Scortum</taxon>
    </lineage>
</organism>
<keyword evidence="2" id="KW-1185">Reference proteome</keyword>